<dbReference type="InterPro" id="IPR028896">
    <property type="entry name" value="GcvT/YgfZ/DmdA"/>
</dbReference>
<dbReference type="Proteomes" id="UP001201701">
    <property type="component" value="Unassembled WGS sequence"/>
</dbReference>
<dbReference type="SUPFAM" id="SSF54373">
    <property type="entry name" value="FAD-linked reductases, C-terminal domain"/>
    <property type="match status" value="1"/>
</dbReference>
<evidence type="ECO:0000256" key="2">
    <source>
        <dbReference type="ARBA" id="ARBA00023002"/>
    </source>
</evidence>
<organism evidence="7 8">
    <name type="scientific">Mesorhizobium retamae</name>
    <dbReference type="NCBI Taxonomy" id="2912854"/>
    <lineage>
        <taxon>Bacteria</taxon>
        <taxon>Pseudomonadati</taxon>
        <taxon>Pseudomonadota</taxon>
        <taxon>Alphaproteobacteria</taxon>
        <taxon>Hyphomicrobiales</taxon>
        <taxon>Phyllobacteriaceae</taxon>
        <taxon>Mesorhizobium</taxon>
    </lineage>
</organism>
<dbReference type="SUPFAM" id="SSF51905">
    <property type="entry name" value="FAD/NAD(P)-binding domain"/>
    <property type="match status" value="1"/>
</dbReference>
<feature type="domain" description="GCVT N-terminal" evidence="4">
    <location>
        <begin position="427"/>
        <end position="706"/>
    </location>
</feature>
<evidence type="ECO:0000259" key="5">
    <source>
        <dbReference type="Pfam" id="PF08669"/>
    </source>
</evidence>
<evidence type="ECO:0000259" key="3">
    <source>
        <dbReference type="Pfam" id="PF01266"/>
    </source>
</evidence>
<dbReference type="Gene3D" id="3.30.70.1400">
    <property type="entry name" value="Aminomethyltransferase beta-barrel domains"/>
    <property type="match status" value="1"/>
</dbReference>
<dbReference type="InterPro" id="IPR029043">
    <property type="entry name" value="GcvT/YgfZ_C"/>
</dbReference>
<dbReference type="Gene3D" id="3.50.50.60">
    <property type="entry name" value="FAD/NAD(P)-binding domain"/>
    <property type="match status" value="1"/>
</dbReference>
<dbReference type="PROSITE" id="PS51257">
    <property type="entry name" value="PROKAR_LIPOPROTEIN"/>
    <property type="match status" value="1"/>
</dbReference>
<dbReference type="InterPro" id="IPR013977">
    <property type="entry name" value="GcvT_C"/>
</dbReference>
<feature type="domain" description="FAD dependent oxidoreductase" evidence="3">
    <location>
        <begin position="6"/>
        <end position="367"/>
    </location>
</feature>
<comment type="caution">
    <text evidence="7">The sequence shown here is derived from an EMBL/GenBank/DDBJ whole genome shotgun (WGS) entry which is preliminary data.</text>
</comment>
<dbReference type="Pfam" id="PF08669">
    <property type="entry name" value="GCV_T_C"/>
    <property type="match status" value="1"/>
</dbReference>
<dbReference type="RefSeq" id="WP_239369844.1">
    <property type="nucleotide sequence ID" value="NZ_JAKREW010000039.1"/>
</dbReference>
<proteinExistence type="inferred from homology"/>
<gene>
    <name evidence="7" type="ORF">L4923_25130</name>
</gene>
<sequence length="813" mass="89068">MKSHARVVVIGGGVVGCSVLFHLARAGWTDAVLIERDELTSGSTWHAAGGMHTINGDPNVAKLQKYTISLYKEIEELSGQATGVHLTGGVFLAATEARMDWLRNMVAKGRYLGIELEEISPREAAELMPLIDPGQFVGAIHNKEDGHLDPSGVTHAYAKAARKLGAEIERFTKVEDIVCRPDGMWRVITNKGEVVAEHVVNAGGLWAREVGRMVGLELPVLAMEHMYLITEDMPEVAAWNKKTSTEIMHAVDFDGELYLRQERGGMLMGTYEKAGKPWSEQATPWDFGHELLEPDIDRIAPSLEVGFRHFPAFQNTGIKQIINGPFTFAPDGNPLVGPVRGLPGFWVACGVMAGFSQGGGVGLALSNWMMNGDPGADIFAMDVARYGDWASMAYTNTKVRENYSRRFSIRFPNEELPAGRRLKTTPIYDCLAQRGAQFGSAYGLEVPLWYAPEGVRDEFSWRRSTDFEHVTAEVKTARERVGLSEISSFAKYKVTGTGAGAWLDRLLACKLPAAGRMTLAPMLKEDGRLIGDFSLANLGAGHNGKAEWFIAGSGVAEQYHMRWFERHLPADGSVKIEALGLSRVGLSIAGPRARDVLAKVTHADVSPSAFKFMDIGRIDIGMASCLVGRVSYTGDLGYEIWMAPEYQRHVFEILLAAGEEFGIGLFGSRALNALRLEKNYGSWAREYRPIYGPLEAGLDRFVAYAKPAEFIGKKAAVAERASGGKLRLRSFVVEAVDADVIGDEPIWHNGAVRGWVTSGGYAHHSGVSVAMGYVPKEIADESDGFEIEFLGRRHAARMQSVPLFDGNQERLRG</sequence>
<dbReference type="Gene3D" id="3.30.1360.120">
    <property type="entry name" value="Probable tRNA modification gtpase trme, domain 1"/>
    <property type="match status" value="1"/>
</dbReference>
<accession>A0ABS9QLK3</accession>
<name>A0ABS9QLK3_9HYPH</name>
<reference evidence="7 8" key="1">
    <citation type="submission" date="2022-02" db="EMBL/GenBank/DDBJ databases">
        <title>Draft genome sequence of Mezorhizobium retamae strain IRAMC:0171 isolated from Retama raetam nodules.</title>
        <authorList>
            <person name="Bengaied R."/>
            <person name="Sbissi I."/>
            <person name="Huber K."/>
            <person name="Ghodbane F."/>
            <person name="Nouioui I."/>
            <person name="Tarhouni M."/>
            <person name="Gtari M."/>
        </authorList>
    </citation>
    <scope>NUCLEOTIDE SEQUENCE [LARGE SCALE GENOMIC DNA]</scope>
    <source>
        <strain evidence="7 8">IRAMC:0171</strain>
    </source>
</reference>
<dbReference type="PANTHER" id="PTHR43757:SF2">
    <property type="entry name" value="AMINOMETHYLTRANSFERASE, MITOCHONDRIAL"/>
    <property type="match status" value="1"/>
</dbReference>
<feature type="domain" description="Aminomethyltransferase C-terminal" evidence="5">
    <location>
        <begin position="727"/>
        <end position="805"/>
    </location>
</feature>
<dbReference type="Pfam" id="PF16350">
    <property type="entry name" value="FAO_M"/>
    <property type="match status" value="1"/>
</dbReference>
<dbReference type="Pfam" id="PF01571">
    <property type="entry name" value="GCV_T"/>
    <property type="match status" value="1"/>
</dbReference>
<feature type="domain" description="FAD dependent oxidoreductase central" evidence="6">
    <location>
        <begin position="371"/>
        <end position="424"/>
    </location>
</feature>
<dbReference type="Gene3D" id="3.30.9.10">
    <property type="entry name" value="D-Amino Acid Oxidase, subunit A, domain 2"/>
    <property type="match status" value="1"/>
</dbReference>
<comment type="similarity">
    <text evidence="1">Belongs to the GcvT family.</text>
</comment>
<evidence type="ECO:0000313" key="8">
    <source>
        <dbReference type="Proteomes" id="UP001201701"/>
    </source>
</evidence>
<dbReference type="InterPro" id="IPR032503">
    <property type="entry name" value="FAO_M"/>
</dbReference>
<dbReference type="SUPFAM" id="SSF101790">
    <property type="entry name" value="Aminomethyltransferase beta-barrel domain"/>
    <property type="match status" value="1"/>
</dbReference>
<dbReference type="PANTHER" id="PTHR43757">
    <property type="entry name" value="AMINOMETHYLTRANSFERASE"/>
    <property type="match status" value="1"/>
</dbReference>
<evidence type="ECO:0000259" key="4">
    <source>
        <dbReference type="Pfam" id="PF01571"/>
    </source>
</evidence>
<evidence type="ECO:0000256" key="1">
    <source>
        <dbReference type="ARBA" id="ARBA00008609"/>
    </source>
</evidence>
<keyword evidence="8" id="KW-1185">Reference proteome</keyword>
<dbReference type="InterPro" id="IPR006222">
    <property type="entry name" value="GCVT_N"/>
</dbReference>
<dbReference type="InterPro" id="IPR027266">
    <property type="entry name" value="TrmE/GcvT-like"/>
</dbReference>
<dbReference type="InterPro" id="IPR036188">
    <property type="entry name" value="FAD/NAD-bd_sf"/>
</dbReference>
<dbReference type="Gene3D" id="2.40.30.110">
    <property type="entry name" value="Aminomethyltransferase beta-barrel domains"/>
    <property type="match status" value="1"/>
</dbReference>
<protein>
    <submittedName>
        <fullName evidence="7">FAD-dependent oxidoreductase</fullName>
    </submittedName>
</protein>
<dbReference type="Pfam" id="PF01266">
    <property type="entry name" value="DAO"/>
    <property type="match status" value="1"/>
</dbReference>
<evidence type="ECO:0000259" key="6">
    <source>
        <dbReference type="Pfam" id="PF16350"/>
    </source>
</evidence>
<keyword evidence="2" id="KW-0560">Oxidoreductase</keyword>
<dbReference type="EMBL" id="JAKREW010000039">
    <property type="protein sequence ID" value="MCG7508329.1"/>
    <property type="molecule type" value="Genomic_DNA"/>
</dbReference>
<dbReference type="InterPro" id="IPR006076">
    <property type="entry name" value="FAD-dep_OxRdtase"/>
</dbReference>
<evidence type="ECO:0000313" key="7">
    <source>
        <dbReference type="EMBL" id="MCG7508329.1"/>
    </source>
</evidence>
<dbReference type="SUPFAM" id="SSF103025">
    <property type="entry name" value="Folate-binding domain"/>
    <property type="match status" value="1"/>
</dbReference>